<organism evidence="4 5">
    <name type="scientific">Bacteroides xylanisolvens</name>
    <dbReference type="NCBI Taxonomy" id="371601"/>
    <lineage>
        <taxon>Bacteria</taxon>
        <taxon>Pseudomonadati</taxon>
        <taxon>Bacteroidota</taxon>
        <taxon>Bacteroidia</taxon>
        <taxon>Bacteroidales</taxon>
        <taxon>Bacteroidaceae</taxon>
        <taxon>Bacteroides</taxon>
    </lineage>
</organism>
<evidence type="ECO:0000313" key="4">
    <source>
        <dbReference type="EMBL" id="KAB6339094.1"/>
    </source>
</evidence>
<dbReference type="Pfam" id="PF00535">
    <property type="entry name" value="Glycos_transf_2"/>
    <property type="match status" value="1"/>
</dbReference>
<feature type="domain" description="Glycosyltransferase 2-like" evidence="3">
    <location>
        <begin position="11"/>
        <end position="143"/>
    </location>
</feature>
<gene>
    <name evidence="4" type="ORF">GAZ43_12245</name>
</gene>
<dbReference type="PANTHER" id="PTHR22916:SF51">
    <property type="entry name" value="GLYCOSYLTRANSFERASE EPSH-RELATED"/>
    <property type="match status" value="1"/>
</dbReference>
<accession>A0A7J5QBJ2</accession>
<evidence type="ECO:0000256" key="2">
    <source>
        <dbReference type="ARBA" id="ARBA00022679"/>
    </source>
</evidence>
<dbReference type="PANTHER" id="PTHR22916">
    <property type="entry name" value="GLYCOSYLTRANSFERASE"/>
    <property type="match status" value="1"/>
</dbReference>
<dbReference type="GO" id="GO:0016758">
    <property type="term" value="F:hexosyltransferase activity"/>
    <property type="evidence" value="ECO:0007669"/>
    <property type="project" value="UniProtKB-ARBA"/>
</dbReference>
<comment type="caution">
    <text evidence="4">The sequence shown here is derived from an EMBL/GenBank/DDBJ whole genome shotgun (WGS) entry which is preliminary data.</text>
</comment>
<keyword evidence="1" id="KW-0328">Glycosyltransferase</keyword>
<dbReference type="Proteomes" id="UP000438288">
    <property type="component" value="Unassembled WGS sequence"/>
</dbReference>
<keyword evidence="2 4" id="KW-0808">Transferase</keyword>
<name>A0A7J5QBJ2_9BACE</name>
<sequence>MKKTECQYRVSVIIPVHNTAPYLKRCIESVRSQLLKDIEIILVDNKSEDTSSDICDEYGRIDNRIKVIHLLEAGASIARNAGLKIASAPYIGFVDSDDCINERMYMDLLCAIETYHADIAYCNFCYEYEDGRIEHLYTNSGLVVERMSKEVVEDIICEKVSSSPCTKLFKRDLFNIILFPEGVFFEDHAVVYQWVALSKKVVWIDREYYNYLQREGSTCHSIDSTKQYHFFLAEYPRIEFVKRNKLFSEHQRAEVIFQIVLTCFRRFDDFMKGAQLIRDRKQIKDMRHKMKKWLYLSPDEIDGWIYKRVRKITYRWLLCYWKYYRKH</sequence>
<dbReference type="EMBL" id="WDCP01000025">
    <property type="protein sequence ID" value="KAB6339094.1"/>
    <property type="molecule type" value="Genomic_DNA"/>
</dbReference>
<dbReference type="InterPro" id="IPR029044">
    <property type="entry name" value="Nucleotide-diphossugar_trans"/>
</dbReference>
<dbReference type="Gene3D" id="3.90.550.10">
    <property type="entry name" value="Spore Coat Polysaccharide Biosynthesis Protein SpsA, Chain A"/>
    <property type="match status" value="1"/>
</dbReference>
<proteinExistence type="predicted"/>
<dbReference type="AlphaFoldDB" id="A0A7J5QBJ2"/>
<evidence type="ECO:0000313" key="5">
    <source>
        <dbReference type="Proteomes" id="UP000438288"/>
    </source>
</evidence>
<reference evidence="4 5" key="1">
    <citation type="journal article" date="2019" name="Nat. Med.">
        <title>A library of human gut bacterial isolates paired with longitudinal multiomics data enables mechanistic microbiome research.</title>
        <authorList>
            <person name="Poyet M."/>
            <person name="Groussin M."/>
            <person name="Gibbons S.M."/>
            <person name="Avila-Pacheco J."/>
            <person name="Jiang X."/>
            <person name="Kearney S.M."/>
            <person name="Perrotta A.R."/>
            <person name="Berdy B."/>
            <person name="Zhao S."/>
            <person name="Lieberman T.D."/>
            <person name="Swanson P.K."/>
            <person name="Smith M."/>
            <person name="Roesemann S."/>
            <person name="Alexander J.E."/>
            <person name="Rich S.A."/>
            <person name="Livny J."/>
            <person name="Vlamakis H."/>
            <person name="Clish C."/>
            <person name="Bullock K."/>
            <person name="Deik A."/>
            <person name="Scott J."/>
            <person name="Pierce K.A."/>
            <person name="Xavier R.J."/>
            <person name="Alm E.J."/>
        </authorList>
    </citation>
    <scope>NUCLEOTIDE SEQUENCE [LARGE SCALE GENOMIC DNA]</scope>
    <source>
        <strain evidence="4 5">BIOML-A16</strain>
    </source>
</reference>
<evidence type="ECO:0000256" key="1">
    <source>
        <dbReference type="ARBA" id="ARBA00022676"/>
    </source>
</evidence>
<dbReference type="RefSeq" id="WP_015532118.1">
    <property type="nucleotide sequence ID" value="NZ_JABFCE010000038.1"/>
</dbReference>
<protein>
    <submittedName>
        <fullName evidence="4">Glycosyltransferase</fullName>
    </submittedName>
</protein>
<dbReference type="InterPro" id="IPR001173">
    <property type="entry name" value="Glyco_trans_2-like"/>
</dbReference>
<evidence type="ECO:0000259" key="3">
    <source>
        <dbReference type="Pfam" id="PF00535"/>
    </source>
</evidence>
<dbReference type="SUPFAM" id="SSF53448">
    <property type="entry name" value="Nucleotide-diphospho-sugar transferases"/>
    <property type="match status" value="1"/>
</dbReference>
<dbReference type="CDD" id="cd00761">
    <property type="entry name" value="Glyco_tranf_GTA_type"/>
    <property type="match status" value="1"/>
</dbReference>